<comment type="caution">
    <text evidence="9">The sequence shown here is derived from an EMBL/GenBank/DDBJ whole genome shotgun (WGS) entry which is preliminary data.</text>
</comment>
<proteinExistence type="predicted"/>
<keyword evidence="3" id="KW-0812">Transmembrane</keyword>
<keyword evidence="6" id="KW-0560">Oxidoreductase</keyword>
<evidence type="ECO:0000256" key="8">
    <source>
        <dbReference type="ARBA" id="ARBA00023136"/>
    </source>
</evidence>
<evidence type="ECO:0000313" key="10">
    <source>
        <dbReference type="Proteomes" id="UP001303115"/>
    </source>
</evidence>
<dbReference type="GO" id="GO:0004497">
    <property type="term" value="F:monooxygenase activity"/>
    <property type="evidence" value="ECO:0007669"/>
    <property type="project" value="InterPro"/>
</dbReference>
<evidence type="ECO:0008006" key="11">
    <source>
        <dbReference type="Google" id="ProtNLM"/>
    </source>
</evidence>
<dbReference type="SUPFAM" id="SSF48264">
    <property type="entry name" value="Cytochrome P450"/>
    <property type="match status" value="1"/>
</dbReference>
<evidence type="ECO:0000256" key="3">
    <source>
        <dbReference type="ARBA" id="ARBA00022692"/>
    </source>
</evidence>
<evidence type="ECO:0000256" key="4">
    <source>
        <dbReference type="ARBA" id="ARBA00022723"/>
    </source>
</evidence>
<evidence type="ECO:0000256" key="6">
    <source>
        <dbReference type="ARBA" id="ARBA00023002"/>
    </source>
</evidence>
<protein>
    <recommendedName>
        <fullName evidence="11">Cytochrome P450</fullName>
    </recommendedName>
</protein>
<keyword evidence="10" id="KW-1185">Reference proteome</keyword>
<keyword evidence="8" id="KW-0472">Membrane</keyword>
<dbReference type="AlphaFoldDB" id="A0AAN6P8W5"/>
<dbReference type="PANTHER" id="PTHR24282">
    <property type="entry name" value="CYTOCHROME P450 FAMILY MEMBER"/>
    <property type="match status" value="1"/>
</dbReference>
<reference evidence="10" key="1">
    <citation type="journal article" date="2023" name="Mol. Phylogenet. Evol.">
        <title>Genome-scale phylogeny and comparative genomics of the fungal order Sordariales.</title>
        <authorList>
            <person name="Hensen N."/>
            <person name="Bonometti L."/>
            <person name="Westerberg I."/>
            <person name="Brannstrom I.O."/>
            <person name="Guillou S."/>
            <person name="Cros-Aarteil S."/>
            <person name="Calhoun S."/>
            <person name="Haridas S."/>
            <person name="Kuo A."/>
            <person name="Mondo S."/>
            <person name="Pangilinan J."/>
            <person name="Riley R."/>
            <person name="LaButti K."/>
            <person name="Andreopoulos B."/>
            <person name="Lipzen A."/>
            <person name="Chen C."/>
            <person name="Yan M."/>
            <person name="Daum C."/>
            <person name="Ng V."/>
            <person name="Clum A."/>
            <person name="Steindorff A."/>
            <person name="Ohm R.A."/>
            <person name="Martin F."/>
            <person name="Silar P."/>
            <person name="Natvig D.O."/>
            <person name="Lalanne C."/>
            <person name="Gautier V."/>
            <person name="Ament-Velasquez S.L."/>
            <person name="Kruys A."/>
            <person name="Hutchinson M.I."/>
            <person name="Powell A.J."/>
            <person name="Barry K."/>
            <person name="Miller A.N."/>
            <person name="Grigoriev I.V."/>
            <person name="Debuchy R."/>
            <person name="Gladieux P."/>
            <person name="Hiltunen Thoren M."/>
            <person name="Johannesson H."/>
        </authorList>
    </citation>
    <scope>NUCLEOTIDE SEQUENCE [LARGE SCALE GENOMIC DNA]</scope>
    <source>
        <strain evidence="10">CBS 284.82</strain>
    </source>
</reference>
<dbReference type="PANTHER" id="PTHR24282:SF211">
    <property type="entry name" value="CYTOCHROME P450-RELATED"/>
    <property type="match status" value="1"/>
</dbReference>
<evidence type="ECO:0000256" key="1">
    <source>
        <dbReference type="ARBA" id="ARBA00004370"/>
    </source>
</evidence>
<evidence type="ECO:0000256" key="2">
    <source>
        <dbReference type="ARBA" id="ARBA00022617"/>
    </source>
</evidence>
<dbReference type="InterPro" id="IPR050665">
    <property type="entry name" value="Cytochrome_P450_Monooxygen"/>
</dbReference>
<sequence length="432" mass="47643">MLALAGSVCLLPLLLFLFWEWRAWRVQGTRQRAGCADGAGLQEWVREQRNVAGFRFAGRLGLLERLRLRATENGRLRAAFKIDNSLTTASLSVHKDFLQKASWLLRRENRSWDELYSMAQAFLKAEVETAVKKGQHNLRLAESVRCMVLAVVLFDSFGVNPASIPRADLVTITNEINKQWLRSKRQPTDATSSQLLNSAIASLNITSPFPGADHAVLSPAEILGLLMPQYETLWRVVLLTFLTAYHHQPDAHPDAAQRAADVPACLGDPNREKEALKLAKEGLRLYPSNKHLYRSSLNPTPPNTPPVVAADISALHRHPYIWGGDALAFRPSRFDKGVMTDLQREAYIPFSVAPHKCPAAGNAFGERMVAVLVVALGRGWGPERGRVVFGGGGGGGGEELPTGRDEMEEWVWESDFGGRGLLVDLGCLRLAG</sequence>
<comment type="subcellular location">
    <subcellularLocation>
        <location evidence="1">Membrane</location>
    </subcellularLocation>
</comment>
<organism evidence="9 10">
    <name type="scientific">Parachaetomium inaequale</name>
    <dbReference type="NCBI Taxonomy" id="2588326"/>
    <lineage>
        <taxon>Eukaryota</taxon>
        <taxon>Fungi</taxon>
        <taxon>Dikarya</taxon>
        <taxon>Ascomycota</taxon>
        <taxon>Pezizomycotina</taxon>
        <taxon>Sordariomycetes</taxon>
        <taxon>Sordariomycetidae</taxon>
        <taxon>Sordariales</taxon>
        <taxon>Chaetomiaceae</taxon>
        <taxon>Parachaetomium</taxon>
    </lineage>
</organism>
<evidence type="ECO:0000313" key="9">
    <source>
        <dbReference type="EMBL" id="KAK4033918.1"/>
    </source>
</evidence>
<dbReference type="GO" id="GO:0020037">
    <property type="term" value="F:heme binding"/>
    <property type="evidence" value="ECO:0007669"/>
    <property type="project" value="InterPro"/>
</dbReference>
<dbReference type="Proteomes" id="UP001303115">
    <property type="component" value="Unassembled WGS sequence"/>
</dbReference>
<dbReference type="Gene3D" id="1.10.630.10">
    <property type="entry name" value="Cytochrome P450"/>
    <property type="match status" value="1"/>
</dbReference>
<dbReference type="Pfam" id="PF00067">
    <property type="entry name" value="p450"/>
    <property type="match status" value="1"/>
</dbReference>
<keyword evidence="2" id="KW-0349">Heme</keyword>
<gene>
    <name evidence="9" type="ORF">C8A01DRAFT_39614</name>
</gene>
<accession>A0AAN6P8W5</accession>
<dbReference type="GO" id="GO:0016705">
    <property type="term" value="F:oxidoreductase activity, acting on paired donors, with incorporation or reduction of molecular oxygen"/>
    <property type="evidence" value="ECO:0007669"/>
    <property type="project" value="InterPro"/>
</dbReference>
<dbReference type="EMBL" id="MU854503">
    <property type="protein sequence ID" value="KAK4033918.1"/>
    <property type="molecule type" value="Genomic_DNA"/>
</dbReference>
<dbReference type="GO" id="GO:0016020">
    <property type="term" value="C:membrane"/>
    <property type="evidence" value="ECO:0007669"/>
    <property type="project" value="UniProtKB-SubCell"/>
</dbReference>
<evidence type="ECO:0000256" key="5">
    <source>
        <dbReference type="ARBA" id="ARBA00022989"/>
    </source>
</evidence>
<dbReference type="InterPro" id="IPR036396">
    <property type="entry name" value="Cyt_P450_sf"/>
</dbReference>
<keyword evidence="4" id="KW-0479">Metal-binding</keyword>
<keyword evidence="7" id="KW-0408">Iron</keyword>
<dbReference type="InterPro" id="IPR001128">
    <property type="entry name" value="Cyt_P450"/>
</dbReference>
<keyword evidence="5" id="KW-1133">Transmembrane helix</keyword>
<evidence type="ECO:0000256" key="7">
    <source>
        <dbReference type="ARBA" id="ARBA00023004"/>
    </source>
</evidence>
<name>A0AAN6P8W5_9PEZI</name>
<dbReference type="GO" id="GO:0005506">
    <property type="term" value="F:iron ion binding"/>
    <property type="evidence" value="ECO:0007669"/>
    <property type="project" value="InterPro"/>
</dbReference>